<reference evidence="5" key="1">
    <citation type="submission" date="2023-05" db="EMBL/GenBank/DDBJ databases">
        <authorList>
            <person name="Huff M."/>
        </authorList>
    </citation>
    <scope>NUCLEOTIDE SEQUENCE</scope>
</reference>
<dbReference type="AlphaFoldDB" id="A0AAD1ZZN5"/>
<dbReference type="InterPro" id="IPR012340">
    <property type="entry name" value="NA-bd_OB-fold"/>
</dbReference>
<gene>
    <name evidence="5" type="ORF">FPE_LOCUS26244</name>
</gene>
<dbReference type="InterPro" id="IPR006032">
    <property type="entry name" value="Ribosomal_uS12"/>
</dbReference>
<evidence type="ECO:0000256" key="4">
    <source>
        <dbReference type="SAM" id="MobiDB-lite"/>
    </source>
</evidence>
<proteinExistence type="inferred from homology"/>
<comment type="similarity">
    <text evidence="1">Belongs to the universal ribosomal protein uS12 family.</text>
</comment>
<protein>
    <submittedName>
        <fullName evidence="5">Uncharacterized protein</fullName>
    </submittedName>
</protein>
<dbReference type="GO" id="GO:0003735">
    <property type="term" value="F:structural constituent of ribosome"/>
    <property type="evidence" value="ECO:0007669"/>
    <property type="project" value="InterPro"/>
</dbReference>
<dbReference type="Proteomes" id="UP000834106">
    <property type="component" value="Chromosome 16"/>
</dbReference>
<keyword evidence="3" id="KW-0687">Ribonucleoprotein</keyword>
<dbReference type="Gene3D" id="2.40.50.140">
    <property type="entry name" value="Nucleic acid-binding proteins"/>
    <property type="match status" value="1"/>
</dbReference>
<feature type="region of interest" description="Disordered" evidence="4">
    <location>
        <begin position="72"/>
        <end position="95"/>
    </location>
</feature>
<dbReference type="GO" id="GO:0005840">
    <property type="term" value="C:ribosome"/>
    <property type="evidence" value="ECO:0007669"/>
    <property type="project" value="UniProtKB-KW"/>
</dbReference>
<evidence type="ECO:0000256" key="1">
    <source>
        <dbReference type="ARBA" id="ARBA00005657"/>
    </source>
</evidence>
<evidence type="ECO:0000313" key="5">
    <source>
        <dbReference type="EMBL" id="CAI9778814.1"/>
    </source>
</evidence>
<accession>A0AAD1ZZN5</accession>
<keyword evidence="2" id="KW-0689">Ribosomal protein</keyword>
<sequence length="213" mass="23515">MGAGRKLKSHRIRQRWADKAYKKSHLGNEWKKPFAGSSHAKGIDEMLIAGFGRKGHAVGDIPGVRFKIVKKTPKGPKRLQGRDPQLGDDSTPDPYGPYPQLRFSSPITDFEIISFSELNGCKIHGLAALQLEQGMGLKSSIVILEVSFMDEDAGVHVLSNVRHVNVERRSKRKPGEVAPVPDVFYGGYGVVEGTTLLEEEVVLAATEEEEMHE</sequence>
<dbReference type="GO" id="GO:0006412">
    <property type="term" value="P:translation"/>
    <property type="evidence" value="ECO:0007669"/>
    <property type="project" value="InterPro"/>
</dbReference>
<dbReference type="Pfam" id="PF00164">
    <property type="entry name" value="Ribosom_S12_S23"/>
    <property type="match status" value="1"/>
</dbReference>
<evidence type="ECO:0000256" key="3">
    <source>
        <dbReference type="ARBA" id="ARBA00023274"/>
    </source>
</evidence>
<organism evidence="5 6">
    <name type="scientific">Fraxinus pennsylvanica</name>
    <dbReference type="NCBI Taxonomy" id="56036"/>
    <lineage>
        <taxon>Eukaryota</taxon>
        <taxon>Viridiplantae</taxon>
        <taxon>Streptophyta</taxon>
        <taxon>Embryophyta</taxon>
        <taxon>Tracheophyta</taxon>
        <taxon>Spermatophyta</taxon>
        <taxon>Magnoliopsida</taxon>
        <taxon>eudicotyledons</taxon>
        <taxon>Gunneridae</taxon>
        <taxon>Pentapetalae</taxon>
        <taxon>asterids</taxon>
        <taxon>lamiids</taxon>
        <taxon>Lamiales</taxon>
        <taxon>Oleaceae</taxon>
        <taxon>Oleeae</taxon>
        <taxon>Fraxinus</taxon>
    </lineage>
</organism>
<evidence type="ECO:0000256" key="2">
    <source>
        <dbReference type="ARBA" id="ARBA00022980"/>
    </source>
</evidence>
<dbReference type="EMBL" id="OU503051">
    <property type="protein sequence ID" value="CAI9778814.1"/>
    <property type="molecule type" value="Genomic_DNA"/>
</dbReference>
<keyword evidence="6" id="KW-1185">Reference proteome</keyword>
<evidence type="ECO:0000313" key="6">
    <source>
        <dbReference type="Proteomes" id="UP000834106"/>
    </source>
</evidence>
<name>A0AAD1ZZN5_9LAMI</name>
<dbReference type="GO" id="GO:1990904">
    <property type="term" value="C:ribonucleoprotein complex"/>
    <property type="evidence" value="ECO:0007669"/>
    <property type="project" value="UniProtKB-KW"/>
</dbReference>